<dbReference type="GO" id="GO:0016747">
    <property type="term" value="F:acyltransferase activity, transferring groups other than amino-acyl groups"/>
    <property type="evidence" value="ECO:0007669"/>
    <property type="project" value="InterPro"/>
</dbReference>
<protein>
    <recommendedName>
        <fullName evidence="1">N-acetyltransferase domain-containing protein</fullName>
    </recommendedName>
</protein>
<name>A0AAW0Z7P9_9TREE</name>
<keyword evidence="3" id="KW-1185">Reference proteome</keyword>
<evidence type="ECO:0000259" key="1">
    <source>
        <dbReference type="PROSITE" id="PS51186"/>
    </source>
</evidence>
<dbReference type="RefSeq" id="XP_066806373.1">
    <property type="nucleotide sequence ID" value="XM_066943831.1"/>
</dbReference>
<reference evidence="2 3" key="1">
    <citation type="journal article" date="2024" name="bioRxiv">
        <title>Comparative genomics of Cryptococcus and Kwoniella reveals pathogenesis evolution and contrasting karyotype dynamics via intercentromeric recombination or chromosome fusion.</title>
        <authorList>
            <person name="Coelho M.A."/>
            <person name="David-Palma M."/>
            <person name="Shea T."/>
            <person name="Bowers K."/>
            <person name="McGinley-Smith S."/>
            <person name="Mohammad A.W."/>
            <person name="Gnirke A."/>
            <person name="Yurkov A.M."/>
            <person name="Nowrousian M."/>
            <person name="Sun S."/>
            <person name="Cuomo C.A."/>
            <person name="Heitman J."/>
        </authorList>
    </citation>
    <scope>NUCLEOTIDE SEQUENCE [LARGE SCALE GENOMIC DNA]</scope>
    <source>
        <strain evidence="2 3">CBS 13917</strain>
    </source>
</reference>
<evidence type="ECO:0000313" key="3">
    <source>
        <dbReference type="Proteomes" id="UP001388673"/>
    </source>
</evidence>
<dbReference type="InterPro" id="IPR000182">
    <property type="entry name" value="GNAT_dom"/>
</dbReference>
<accession>A0AAW0Z7P9</accession>
<dbReference type="PROSITE" id="PS51186">
    <property type="entry name" value="GNAT"/>
    <property type="match status" value="1"/>
</dbReference>
<organism evidence="2 3">
    <name type="scientific">Kwoniella newhampshirensis</name>
    <dbReference type="NCBI Taxonomy" id="1651941"/>
    <lineage>
        <taxon>Eukaryota</taxon>
        <taxon>Fungi</taxon>
        <taxon>Dikarya</taxon>
        <taxon>Basidiomycota</taxon>
        <taxon>Agaricomycotina</taxon>
        <taxon>Tremellomycetes</taxon>
        <taxon>Tremellales</taxon>
        <taxon>Cryptococcaceae</taxon>
        <taxon>Kwoniella</taxon>
    </lineage>
</organism>
<feature type="domain" description="N-acetyltransferase" evidence="1">
    <location>
        <begin position="13"/>
        <end position="189"/>
    </location>
</feature>
<dbReference type="AlphaFoldDB" id="A0AAW0Z7P9"/>
<comment type="caution">
    <text evidence="2">The sequence shown here is derived from an EMBL/GenBank/DDBJ whole genome shotgun (WGS) entry which is preliminary data.</text>
</comment>
<dbReference type="InterPro" id="IPR016181">
    <property type="entry name" value="Acyl_CoA_acyltransferase"/>
</dbReference>
<gene>
    <name evidence="2" type="ORF">IAR55_000697</name>
</gene>
<dbReference type="Proteomes" id="UP001388673">
    <property type="component" value="Unassembled WGS sequence"/>
</dbReference>
<dbReference type="Gene3D" id="3.40.630.30">
    <property type="match status" value="1"/>
</dbReference>
<dbReference type="EMBL" id="JBCAWK010000001">
    <property type="protein sequence ID" value="KAK8870127.1"/>
    <property type="molecule type" value="Genomic_DNA"/>
</dbReference>
<proteinExistence type="predicted"/>
<dbReference type="Pfam" id="PF00583">
    <property type="entry name" value="Acetyltransf_1"/>
    <property type="match status" value="1"/>
</dbReference>
<dbReference type="GeneID" id="92177957"/>
<dbReference type="KEGG" id="kne:92177957"/>
<sequence>MTLTTDKPDPNQLSYRIPTEKDYPLLVQFRRECGWGIPKLESKWKDPNWVYCVFELPTGEGVDDVGMACWVLEDEDPDTASRVTNTVYLGSLFIREKYQGTGLGTKAMDLLENAAVEQYHAKWITLDTTAYRSEVALHGREASEDPTRPGKSVAWYKARGYAQYKENRPTFPVALPGKPDHLLTAMFLRKPASLVPGDK</sequence>
<evidence type="ECO:0000313" key="2">
    <source>
        <dbReference type="EMBL" id="KAK8870127.1"/>
    </source>
</evidence>
<dbReference type="CDD" id="cd04301">
    <property type="entry name" value="NAT_SF"/>
    <property type="match status" value="1"/>
</dbReference>
<dbReference type="SUPFAM" id="SSF55729">
    <property type="entry name" value="Acyl-CoA N-acyltransferases (Nat)"/>
    <property type="match status" value="1"/>
</dbReference>